<dbReference type="PROSITE" id="PS51257">
    <property type="entry name" value="PROKAR_LIPOPROTEIN"/>
    <property type="match status" value="1"/>
</dbReference>
<name>A0A0A2THM7_9BACI</name>
<dbReference type="STRING" id="1385514.N782_21275"/>
<evidence type="ECO:0000313" key="1">
    <source>
        <dbReference type="EMBL" id="KGP73928.1"/>
    </source>
</evidence>
<protein>
    <recommendedName>
        <fullName evidence="3">Lipoprotein</fullName>
    </recommendedName>
</protein>
<reference evidence="1 2" key="1">
    <citation type="journal article" date="2015" name="Stand. Genomic Sci.">
        <title>High quality draft genome sequence of the moderately halophilic bacterium Pontibacillus yanchengensis Y32(T) and comparison among Pontibacillus genomes.</title>
        <authorList>
            <person name="Huang J."/>
            <person name="Qiao Z.X."/>
            <person name="Tang J.W."/>
            <person name="Wang G."/>
        </authorList>
    </citation>
    <scope>NUCLEOTIDE SEQUENCE [LARGE SCALE GENOMIC DNA]</scope>
    <source>
        <strain evidence="1 2">Y32</strain>
    </source>
</reference>
<dbReference type="AlphaFoldDB" id="A0A0A2THM7"/>
<sequence>MKRLIIGVILFTLVACHSVNNEKLKINNLDKVNTAKNDTVTMYEASSMKEALIAIPFELHLPKEIPKRFGTFDEFTIIDFKDKNDQKDIGIRIGAKDIREGAAPDYNLIIFARDFEASFVDRFKDNSELHELGDNQSVYVHFPSIVDANFANLFWRDNGILFEIKYDYEKGKDKRKVRETLLHLAEQMQ</sequence>
<accession>A0A0A2THM7</accession>
<dbReference type="EMBL" id="AVBF01000007">
    <property type="protein sequence ID" value="KGP73928.1"/>
    <property type="molecule type" value="Genomic_DNA"/>
</dbReference>
<evidence type="ECO:0000313" key="2">
    <source>
        <dbReference type="Proteomes" id="UP000030147"/>
    </source>
</evidence>
<dbReference type="OrthoDB" id="2967917at2"/>
<organism evidence="1 2">
    <name type="scientific">Pontibacillus yanchengensis Y32</name>
    <dbReference type="NCBI Taxonomy" id="1385514"/>
    <lineage>
        <taxon>Bacteria</taxon>
        <taxon>Bacillati</taxon>
        <taxon>Bacillota</taxon>
        <taxon>Bacilli</taxon>
        <taxon>Bacillales</taxon>
        <taxon>Bacillaceae</taxon>
        <taxon>Pontibacillus</taxon>
    </lineage>
</organism>
<dbReference type="RefSeq" id="WP_036816612.1">
    <property type="nucleotide sequence ID" value="NZ_AVBF01000007.1"/>
</dbReference>
<comment type="caution">
    <text evidence="1">The sequence shown here is derived from an EMBL/GenBank/DDBJ whole genome shotgun (WGS) entry which is preliminary data.</text>
</comment>
<evidence type="ECO:0008006" key="3">
    <source>
        <dbReference type="Google" id="ProtNLM"/>
    </source>
</evidence>
<dbReference type="Proteomes" id="UP000030147">
    <property type="component" value="Unassembled WGS sequence"/>
</dbReference>
<keyword evidence="2" id="KW-1185">Reference proteome</keyword>
<gene>
    <name evidence="1" type="ORF">N782_21275</name>
</gene>
<proteinExistence type="predicted"/>
<dbReference type="eggNOG" id="ENOG5030CHK">
    <property type="taxonomic scope" value="Bacteria"/>
</dbReference>